<dbReference type="InterPro" id="IPR031348">
    <property type="entry name" value="PigL_N"/>
</dbReference>
<sequence>MSGVEAIFGVVTGGAGLLSLGVELGQSAAKLRRLYHAVKDAPKTIVLLVFDLETMAMALSELEKTRQRDSSTRTILERCIMRCRQSTAEVKQLVDKMERCIAKHSRLRGKLYTAFKERDVKELLDDLERAKSTLEFAYTMYHSEEQMERHDKHHNMLSLQSRRSDDILQQLMLLSQSFMPREQRQLAIADEEAAETCPMPVIAREMGITVARTDNARHDQTRHCQPPRRRVKSEHTKNQRRIRFRLPVWLCSKIWDLTINSSHCGWSMHLSTYRAVSKYSAIFLCCFKGDIEGVQRLIQNGEASLLDTAVWDFDGQELHTLIELSTHFGQRALCQYLLQQTPWPDQAKVLSRALSCYRGPREEPDEHMYRLFFDTPGFDADFEGDDREHWLSRCTNWECLEFVLRSQFPHFFTLSADEKFALVIHKGMRDIETPTDFAKLIGLSRSDQRLATLRCSNGTTVLHYVAKRLRDIVFGRVLAWPEPSERPYRISKRESLQDWLSFGASLLKDGADPCSIAYPECTDRGNAPASPLLEMLGLWNFKWQFKPSHEARTRIMVLIERIRIWAEMLQQAGIDLYQYGASESEIWQSLKPFYLPSNPGPKAEGFAETMIVEQLVYGSTPADWGVLLCPFWTIHVYKLRRLPGDFVGERLLPEVIPWSPMREEDGEGYWDIVKSTTMTSTSTDLRNLAYPSIPNFVQLLHVLDEGRVASRPFCSEGKLRTADAASDISDGLG</sequence>
<evidence type="ECO:0000313" key="4">
    <source>
        <dbReference type="Proteomes" id="UP001203852"/>
    </source>
</evidence>
<evidence type="ECO:0000313" key="3">
    <source>
        <dbReference type="EMBL" id="KAI1615486.1"/>
    </source>
</evidence>
<evidence type="ECO:0000256" key="1">
    <source>
        <dbReference type="SAM" id="MobiDB-lite"/>
    </source>
</evidence>
<gene>
    <name evidence="3" type="ORF">EDD36DRAFT_485823</name>
</gene>
<comment type="caution">
    <text evidence="3">The sequence shown here is derived from an EMBL/GenBank/DDBJ whole genome shotgun (WGS) entry which is preliminary data.</text>
</comment>
<keyword evidence="4" id="KW-1185">Reference proteome</keyword>
<reference evidence="3" key="1">
    <citation type="journal article" date="2022" name="bioRxiv">
        <title>Deciphering the potential niche of two novel black yeast fungi from a biological soil crust based on their genomes, phenotypes, and melanin regulation.</title>
        <authorList>
            <consortium name="DOE Joint Genome Institute"/>
            <person name="Carr E.C."/>
            <person name="Barton Q."/>
            <person name="Grambo S."/>
            <person name="Sullivan M."/>
            <person name="Renfro C.M."/>
            <person name="Kuo A."/>
            <person name="Pangilinan J."/>
            <person name="Lipzen A."/>
            <person name="Keymanesh K."/>
            <person name="Savage E."/>
            <person name="Barry K."/>
            <person name="Grigoriev I.V."/>
            <person name="Riekhof W.R."/>
            <person name="Harris S.S."/>
        </authorList>
    </citation>
    <scope>NUCLEOTIDE SEQUENCE</scope>
    <source>
        <strain evidence="3">JF 03-4F</strain>
    </source>
</reference>
<feature type="domain" description="Azaphilone pigments biosynthesis cluster protein L N-terminal" evidence="2">
    <location>
        <begin position="15"/>
        <end position="171"/>
    </location>
</feature>
<dbReference type="AlphaFoldDB" id="A0AAN6IFE4"/>
<name>A0AAN6IFE4_9EURO</name>
<accession>A0AAN6IFE4</accession>
<evidence type="ECO:0000259" key="2">
    <source>
        <dbReference type="Pfam" id="PF17111"/>
    </source>
</evidence>
<protein>
    <recommendedName>
        <fullName evidence="2">Azaphilone pigments biosynthesis cluster protein L N-terminal domain-containing protein</fullName>
    </recommendedName>
</protein>
<feature type="region of interest" description="Disordered" evidence="1">
    <location>
        <begin position="216"/>
        <end position="236"/>
    </location>
</feature>
<proteinExistence type="predicted"/>
<organism evidence="3 4">
    <name type="scientific">Exophiala viscosa</name>
    <dbReference type="NCBI Taxonomy" id="2486360"/>
    <lineage>
        <taxon>Eukaryota</taxon>
        <taxon>Fungi</taxon>
        <taxon>Dikarya</taxon>
        <taxon>Ascomycota</taxon>
        <taxon>Pezizomycotina</taxon>
        <taxon>Eurotiomycetes</taxon>
        <taxon>Chaetothyriomycetidae</taxon>
        <taxon>Chaetothyriales</taxon>
        <taxon>Herpotrichiellaceae</taxon>
        <taxon>Exophiala</taxon>
    </lineage>
</organism>
<dbReference type="Proteomes" id="UP001203852">
    <property type="component" value="Unassembled WGS sequence"/>
</dbReference>
<feature type="compositionally biased region" description="Basic residues" evidence="1">
    <location>
        <begin position="225"/>
        <end position="236"/>
    </location>
</feature>
<dbReference type="EMBL" id="MU404352">
    <property type="protein sequence ID" value="KAI1615486.1"/>
    <property type="molecule type" value="Genomic_DNA"/>
</dbReference>
<dbReference type="Pfam" id="PF17111">
    <property type="entry name" value="PigL_N"/>
    <property type="match status" value="1"/>
</dbReference>